<dbReference type="InterPro" id="IPR006195">
    <property type="entry name" value="aa-tRNA-synth_II"/>
</dbReference>
<dbReference type="GO" id="GO:0005737">
    <property type="term" value="C:cytoplasm"/>
    <property type="evidence" value="ECO:0007669"/>
    <property type="project" value="InterPro"/>
</dbReference>
<dbReference type="EMBL" id="BARS01007908">
    <property type="protein sequence ID" value="GAF71042.1"/>
    <property type="molecule type" value="Genomic_DNA"/>
</dbReference>
<dbReference type="PRINTS" id="PR01047">
    <property type="entry name" value="TRNASYNTHTHR"/>
</dbReference>
<evidence type="ECO:0000313" key="12">
    <source>
        <dbReference type="EMBL" id="GAF71042.1"/>
    </source>
</evidence>
<feature type="non-terminal residue" evidence="12">
    <location>
        <position position="1"/>
    </location>
</feature>
<dbReference type="NCBIfam" id="TIGR00418">
    <property type="entry name" value="thrS"/>
    <property type="match status" value="1"/>
</dbReference>
<dbReference type="SUPFAM" id="SSF55186">
    <property type="entry name" value="ThrRS/AlaRS common domain"/>
    <property type="match status" value="1"/>
</dbReference>
<evidence type="ECO:0000259" key="11">
    <source>
        <dbReference type="PROSITE" id="PS50862"/>
    </source>
</evidence>
<dbReference type="SMART" id="SM00863">
    <property type="entry name" value="tRNA_SAD"/>
    <property type="match status" value="1"/>
</dbReference>
<accession>X0S556</accession>
<dbReference type="PANTHER" id="PTHR11451">
    <property type="entry name" value="THREONINE-TRNA LIGASE"/>
    <property type="match status" value="1"/>
</dbReference>
<sequence length="384" mass="44217">IYRQGSFTDLCKGPHVGSTGEIKAFKLLSIAGAYWRGDEHRPMLQRIYGVAFETKEGLEHHLEKLAEAAKRDHRKLGKELDLFSFHEEAGPGLVHWHPKGAVVRRIIEDFWIEEHTKRGYEIVYTPHIAKLDLWKTSGHWELYHENLYPPMDVEGQEYLIKPMNCPAHILMYKTRLRSYRELPIRWAELGTVYRFERSGVLHGLTRVRGFTQDDAHIFCRSDQLEDEVVGVMEFAFFMMRTFGFEEYEIVLATRPEKYAGTVEMWEEATETLERALKRLGLRYQIDPGGGVFYGPKIDTKLQDALGRAWQGPTNQVDFNLPQRFEVNYVGADGVEHPVVMVHRTVLGSMERFLGCLIEHYGGAFPVWLAPVQAVVIPIRANSGL</sequence>
<feature type="non-terminal residue" evidence="12">
    <location>
        <position position="384"/>
    </location>
</feature>
<dbReference type="InterPro" id="IPR002314">
    <property type="entry name" value="aa-tRNA-synt_IIb"/>
</dbReference>
<evidence type="ECO:0000256" key="9">
    <source>
        <dbReference type="ARBA" id="ARBA00023146"/>
    </source>
</evidence>
<feature type="domain" description="Aminoacyl-transfer RNA synthetases class-II family profile" evidence="11">
    <location>
        <begin position="72"/>
        <end position="365"/>
    </location>
</feature>
<proteinExistence type="inferred from homology"/>
<name>X0S556_9ZZZZ</name>
<keyword evidence="8" id="KW-0648">Protein biosynthesis</keyword>
<evidence type="ECO:0000256" key="4">
    <source>
        <dbReference type="ARBA" id="ARBA00022723"/>
    </source>
</evidence>
<keyword evidence="9" id="KW-0030">Aminoacyl-tRNA synthetase</keyword>
<gene>
    <name evidence="12" type="ORF">S01H1_15150</name>
</gene>
<dbReference type="SUPFAM" id="SSF55681">
    <property type="entry name" value="Class II aaRS and biotin synthetases"/>
    <property type="match status" value="1"/>
</dbReference>
<dbReference type="Pfam" id="PF00587">
    <property type="entry name" value="tRNA-synt_2b"/>
    <property type="match status" value="1"/>
</dbReference>
<evidence type="ECO:0000256" key="6">
    <source>
        <dbReference type="ARBA" id="ARBA00022833"/>
    </source>
</evidence>
<keyword evidence="7" id="KW-0067">ATP-binding</keyword>
<dbReference type="Gene3D" id="3.30.980.10">
    <property type="entry name" value="Threonyl-trna Synthetase, Chain A, domain 2"/>
    <property type="match status" value="1"/>
</dbReference>
<dbReference type="InterPro" id="IPR012947">
    <property type="entry name" value="tRNA_SAD"/>
</dbReference>
<dbReference type="InterPro" id="IPR002320">
    <property type="entry name" value="Thr-tRNA-ligase_IIa"/>
</dbReference>
<protein>
    <recommendedName>
        <fullName evidence="2">threonine--tRNA ligase</fullName>
        <ecNumber evidence="2">6.1.1.3</ecNumber>
    </recommendedName>
</protein>
<dbReference type="GO" id="GO:0004829">
    <property type="term" value="F:threonine-tRNA ligase activity"/>
    <property type="evidence" value="ECO:0007669"/>
    <property type="project" value="UniProtKB-EC"/>
</dbReference>
<keyword evidence="3" id="KW-0436">Ligase</keyword>
<keyword evidence="6" id="KW-0862">Zinc</keyword>
<evidence type="ECO:0000256" key="5">
    <source>
        <dbReference type="ARBA" id="ARBA00022741"/>
    </source>
</evidence>
<evidence type="ECO:0000256" key="10">
    <source>
        <dbReference type="ARBA" id="ARBA00049515"/>
    </source>
</evidence>
<dbReference type="GO" id="GO:0005524">
    <property type="term" value="F:ATP binding"/>
    <property type="evidence" value="ECO:0007669"/>
    <property type="project" value="UniProtKB-KW"/>
</dbReference>
<organism evidence="12">
    <name type="scientific">marine sediment metagenome</name>
    <dbReference type="NCBI Taxonomy" id="412755"/>
    <lineage>
        <taxon>unclassified sequences</taxon>
        <taxon>metagenomes</taxon>
        <taxon>ecological metagenomes</taxon>
    </lineage>
</organism>
<dbReference type="AlphaFoldDB" id="X0S556"/>
<evidence type="ECO:0000256" key="1">
    <source>
        <dbReference type="ARBA" id="ARBA00008226"/>
    </source>
</evidence>
<evidence type="ECO:0000256" key="3">
    <source>
        <dbReference type="ARBA" id="ARBA00022598"/>
    </source>
</evidence>
<dbReference type="InterPro" id="IPR045864">
    <property type="entry name" value="aa-tRNA-synth_II/BPL/LPL"/>
</dbReference>
<evidence type="ECO:0000256" key="2">
    <source>
        <dbReference type="ARBA" id="ARBA00013163"/>
    </source>
</evidence>
<dbReference type="Pfam" id="PF07973">
    <property type="entry name" value="tRNA_SAD"/>
    <property type="match status" value="1"/>
</dbReference>
<dbReference type="GO" id="GO:0006435">
    <property type="term" value="P:threonyl-tRNA aminoacylation"/>
    <property type="evidence" value="ECO:0007669"/>
    <property type="project" value="InterPro"/>
</dbReference>
<dbReference type="PANTHER" id="PTHR11451:SF44">
    <property type="entry name" value="THREONINE--TRNA LIGASE, CHLOROPLASTIC_MITOCHONDRIAL 2"/>
    <property type="match status" value="1"/>
</dbReference>
<keyword evidence="4" id="KW-0479">Metal-binding</keyword>
<dbReference type="EC" id="6.1.1.3" evidence="2"/>
<dbReference type="InterPro" id="IPR018163">
    <property type="entry name" value="Thr/Ala-tRNA-synth_IIc_edit"/>
</dbReference>
<dbReference type="Gene3D" id="3.30.930.10">
    <property type="entry name" value="Bira Bifunctional Protein, Domain 2"/>
    <property type="match status" value="1"/>
</dbReference>
<dbReference type="GO" id="GO:0046872">
    <property type="term" value="F:metal ion binding"/>
    <property type="evidence" value="ECO:0007669"/>
    <property type="project" value="UniProtKB-KW"/>
</dbReference>
<evidence type="ECO:0000256" key="8">
    <source>
        <dbReference type="ARBA" id="ARBA00022917"/>
    </source>
</evidence>
<dbReference type="CDD" id="cd00771">
    <property type="entry name" value="ThrRS_core"/>
    <property type="match status" value="1"/>
</dbReference>
<reference evidence="12" key="1">
    <citation type="journal article" date="2014" name="Front. Microbiol.">
        <title>High frequency of phylogenetically diverse reductive dehalogenase-homologous genes in deep subseafloor sedimentary metagenomes.</title>
        <authorList>
            <person name="Kawai M."/>
            <person name="Futagami T."/>
            <person name="Toyoda A."/>
            <person name="Takaki Y."/>
            <person name="Nishi S."/>
            <person name="Hori S."/>
            <person name="Arai W."/>
            <person name="Tsubouchi T."/>
            <person name="Morono Y."/>
            <person name="Uchiyama I."/>
            <person name="Ito T."/>
            <person name="Fujiyama A."/>
            <person name="Inagaki F."/>
            <person name="Takami H."/>
        </authorList>
    </citation>
    <scope>NUCLEOTIDE SEQUENCE</scope>
    <source>
        <strain evidence="12">Expedition CK06-06</strain>
    </source>
</reference>
<dbReference type="FunFam" id="3.30.930.10:FF:000002">
    <property type="entry name" value="Threonine--tRNA ligase"/>
    <property type="match status" value="1"/>
</dbReference>
<comment type="similarity">
    <text evidence="1">Belongs to the class-II aminoacyl-tRNA synthetase family.</text>
</comment>
<keyword evidence="5" id="KW-0547">Nucleotide-binding</keyword>
<comment type="caution">
    <text evidence="12">The sequence shown here is derived from an EMBL/GenBank/DDBJ whole genome shotgun (WGS) entry which is preliminary data.</text>
</comment>
<dbReference type="PROSITE" id="PS50862">
    <property type="entry name" value="AA_TRNA_LIGASE_II"/>
    <property type="match status" value="1"/>
</dbReference>
<dbReference type="InterPro" id="IPR033728">
    <property type="entry name" value="ThrRS_core"/>
</dbReference>
<comment type="catalytic activity">
    <reaction evidence="10">
        <text>tRNA(Thr) + L-threonine + ATP = L-threonyl-tRNA(Thr) + AMP + diphosphate + H(+)</text>
        <dbReference type="Rhea" id="RHEA:24624"/>
        <dbReference type="Rhea" id="RHEA-COMP:9670"/>
        <dbReference type="Rhea" id="RHEA-COMP:9704"/>
        <dbReference type="ChEBI" id="CHEBI:15378"/>
        <dbReference type="ChEBI" id="CHEBI:30616"/>
        <dbReference type="ChEBI" id="CHEBI:33019"/>
        <dbReference type="ChEBI" id="CHEBI:57926"/>
        <dbReference type="ChEBI" id="CHEBI:78442"/>
        <dbReference type="ChEBI" id="CHEBI:78534"/>
        <dbReference type="ChEBI" id="CHEBI:456215"/>
        <dbReference type="EC" id="6.1.1.3"/>
    </reaction>
</comment>
<evidence type="ECO:0000256" key="7">
    <source>
        <dbReference type="ARBA" id="ARBA00022840"/>
    </source>
</evidence>